<dbReference type="GO" id="GO:0005524">
    <property type="term" value="F:ATP binding"/>
    <property type="evidence" value="ECO:0007669"/>
    <property type="project" value="UniProtKB-KW"/>
</dbReference>
<evidence type="ECO:0000256" key="9">
    <source>
        <dbReference type="SAM" id="MobiDB-lite"/>
    </source>
</evidence>
<feature type="transmembrane region" description="Helical" evidence="10">
    <location>
        <begin position="65"/>
        <end position="86"/>
    </location>
</feature>
<feature type="transmembrane region" description="Helical" evidence="10">
    <location>
        <begin position="147"/>
        <end position="164"/>
    </location>
</feature>
<evidence type="ECO:0000256" key="3">
    <source>
        <dbReference type="ARBA" id="ARBA00022553"/>
    </source>
</evidence>
<keyword evidence="5" id="KW-0547">Nucleotide-binding</keyword>
<name>A0A286DHV6_9ACTN</name>
<dbReference type="EMBL" id="OCNE01000001">
    <property type="protein sequence ID" value="SOD58327.1"/>
    <property type="molecule type" value="Genomic_DNA"/>
</dbReference>
<dbReference type="Proteomes" id="UP000219072">
    <property type="component" value="Unassembled WGS sequence"/>
</dbReference>
<keyword evidence="10" id="KW-0812">Transmembrane</keyword>
<feature type="domain" description="Signal transduction histidine kinase subgroup 3 dimerisation and phosphoacceptor" evidence="12">
    <location>
        <begin position="195"/>
        <end position="260"/>
    </location>
</feature>
<feature type="transmembrane region" description="Helical" evidence="10">
    <location>
        <begin position="119"/>
        <end position="135"/>
    </location>
</feature>
<dbReference type="GO" id="GO:0000155">
    <property type="term" value="F:phosphorelay sensor kinase activity"/>
    <property type="evidence" value="ECO:0007669"/>
    <property type="project" value="InterPro"/>
</dbReference>
<keyword evidence="14" id="KW-1185">Reference proteome</keyword>
<comment type="catalytic activity">
    <reaction evidence="1">
        <text>ATP + protein L-histidine = ADP + protein N-phospho-L-histidine.</text>
        <dbReference type="EC" id="2.7.13.3"/>
    </reaction>
</comment>
<evidence type="ECO:0000256" key="4">
    <source>
        <dbReference type="ARBA" id="ARBA00022679"/>
    </source>
</evidence>
<evidence type="ECO:0000256" key="10">
    <source>
        <dbReference type="SAM" id="Phobius"/>
    </source>
</evidence>
<dbReference type="PANTHER" id="PTHR24421:SF10">
    <property type="entry name" value="NITRATE_NITRITE SENSOR PROTEIN NARQ"/>
    <property type="match status" value="1"/>
</dbReference>
<evidence type="ECO:0000256" key="1">
    <source>
        <dbReference type="ARBA" id="ARBA00000085"/>
    </source>
</evidence>
<evidence type="ECO:0000313" key="13">
    <source>
        <dbReference type="EMBL" id="SOD58327.1"/>
    </source>
</evidence>
<keyword evidence="4" id="KW-0808">Transferase</keyword>
<keyword evidence="10" id="KW-0472">Membrane</keyword>
<dbReference type="InterPro" id="IPR011712">
    <property type="entry name" value="Sig_transdc_His_kin_sub3_dim/P"/>
</dbReference>
<dbReference type="Pfam" id="PF07730">
    <property type="entry name" value="HisKA_3"/>
    <property type="match status" value="1"/>
</dbReference>
<dbReference type="GO" id="GO:0016020">
    <property type="term" value="C:membrane"/>
    <property type="evidence" value="ECO:0007669"/>
    <property type="project" value="InterPro"/>
</dbReference>
<organism evidence="13 14">
    <name type="scientific">Streptomyces zhaozhouensis</name>
    <dbReference type="NCBI Taxonomy" id="1300267"/>
    <lineage>
        <taxon>Bacteria</taxon>
        <taxon>Bacillati</taxon>
        <taxon>Actinomycetota</taxon>
        <taxon>Actinomycetes</taxon>
        <taxon>Kitasatosporales</taxon>
        <taxon>Streptomycetaceae</taxon>
        <taxon>Streptomyces</taxon>
    </lineage>
</organism>
<evidence type="ECO:0000259" key="12">
    <source>
        <dbReference type="Pfam" id="PF07730"/>
    </source>
</evidence>
<dbReference type="PANTHER" id="PTHR24421">
    <property type="entry name" value="NITRATE/NITRITE SENSOR PROTEIN NARX-RELATED"/>
    <property type="match status" value="1"/>
</dbReference>
<dbReference type="EC" id="2.7.13.3" evidence="2"/>
<dbReference type="InterPro" id="IPR050482">
    <property type="entry name" value="Sensor_HK_TwoCompSys"/>
</dbReference>
<accession>A0A286DHV6</accession>
<dbReference type="CDD" id="cd16917">
    <property type="entry name" value="HATPase_UhpB-NarQ-NarX-like"/>
    <property type="match status" value="1"/>
</dbReference>
<evidence type="ECO:0000256" key="7">
    <source>
        <dbReference type="ARBA" id="ARBA00022840"/>
    </source>
</evidence>
<dbReference type="SUPFAM" id="SSF55874">
    <property type="entry name" value="ATPase domain of HSP90 chaperone/DNA topoisomerase II/histidine kinase"/>
    <property type="match status" value="1"/>
</dbReference>
<evidence type="ECO:0000313" key="14">
    <source>
        <dbReference type="Proteomes" id="UP000219072"/>
    </source>
</evidence>
<feature type="transmembrane region" description="Helical" evidence="10">
    <location>
        <begin position="92"/>
        <end position="112"/>
    </location>
</feature>
<protein>
    <recommendedName>
        <fullName evidence="2">histidine kinase</fullName>
        <ecNumber evidence="2">2.7.13.3</ecNumber>
    </recommendedName>
</protein>
<keyword evidence="6 13" id="KW-0418">Kinase</keyword>
<dbReference type="InterPro" id="IPR036890">
    <property type="entry name" value="HATPase_C_sf"/>
</dbReference>
<dbReference type="Gene3D" id="3.30.565.10">
    <property type="entry name" value="Histidine kinase-like ATPase, C-terminal domain"/>
    <property type="match status" value="1"/>
</dbReference>
<feature type="transmembrane region" description="Helical" evidence="10">
    <location>
        <begin position="36"/>
        <end position="58"/>
    </location>
</feature>
<dbReference type="OrthoDB" id="227596at2"/>
<dbReference type="Gene3D" id="1.20.5.1930">
    <property type="match status" value="1"/>
</dbReference>
<reference evidence="13 14" key="1">
    <citation type="submission" date="2017-09" db="EMBL/GenBank/DDBJ databases">
        <authorList>
            <person name="Ehlers B."/>
            <person name="Leendertz F.H."/>
        </authorList>
    </citation>
    <scope>NUCLEOTIDE SEQUENCE [LARGE SCALE GENOMIC DNA]</scope>
    <source>
        <strain evidence="13 14">CGMCC 4.7095</strain>
    </source>
</reference>
<dbReference type="AlphaFoldDB" id="A0A286DHV6"/>
<evidence type="ECO:0000256" key="8">
    <source>
        <dbReference type="ARBA" id="ARBA00023012"/>
    </source>
</evidence>
<keyword evidence="7" id="KW-0067">ATP-binding</keyword>
<sequence length="412" mass="43080">MVEGGRPHGRPTIGPVSRVGLVSALSRRENPAWGTYARYGVVLFLTGTSVLNAGAAAAGRYVSPATGAALLCALALLVRGIPWWVAPALTTVAVGLGGWPLLPLLLVALLDLATRRRTAVAVGCALAALTANFAAPESISLWRPQQYGAPVFMVLAIIVGGWLGNRRRLVRALHDQVEHLRIERALREETARAAERSRIAREMHDVLAHRLSLIALHTGVLATRSESLPAPVVARLGLLRTTSTEALSDLRDVLGALHDPGAAAAGTAPAPVLRDVRELVDQAGEAGQRVTLEVAGTPERAPAAHRLAVYRLVQEGLTNARKHAGDAPVDVRLDHGPPATVVEIANGRGAAPATSAPSGFGLVGLRERVAALGGRLEAGPDEAGGWRLTARVPHPTHSEPTAPGPEENGSRA</sequence>
<evidence type="ECO:0000256" key="6">
    <source>
        <dbReference type="ARBA" id="ARBA00022777"/>
    </source>
</evidence>
<proteinExistence type="predicted"/>
<keyword evidence="10" id="KW-1133">Transmembrane helix</keyword>
<feature type="domain" description="Histidine kinase/HSP90-like ATPase" evidence="11">
    <location>
        <begin position="307"/>
        <end position="395"/>
    </location>
</feature>
<evidence type="ECO:0000256" key="2">
    <source>
        <dbReference type="ARBA" id="ARBA00012438"/>
    </source>
</evidence>
<dbReference type="InterPro" id="IPR003594">
    <property type="entry name" value="HATPase_dom"/>
</dbReference>
<dbReference type="Pfam" id="PF02518">
    <property type="entry name" value="HATPase_c"/>
    <property type="match status" value="1"/>
</dbReference>
<gene>
    <name evidence="13" type="ORF">SAMN06297387_10194</name>
</gene>
<dbReference type="GO" id="GO:0046983">
    <property type="term" value="F:protein dimerization activity"/>
    <property type="evidence" value="ECO:0007669"/>
    <property type="project" value="InterPro"/>
</dbReference>
<evidence type="ECO:0000259" key="11">
    <source>
        <dbReference type="Pfam" id="PF02518"/>
    </source>
</evidence>
<feature type="region of interest" description="Disordered" evidence="9">
    <location>
        <begin position="380"/>
        <end position="412"/>
    </location>
</feature>
<evidence type="ECO:0000256" key="5">
    <source>
        <dbReference type="ARBA" id="ARBA00022741"/>
    </source>
</evidence>
<keyword evidence="8" id="KW-0902">Two-component regulatory system</keyword>
<keyword evidence="3" id="KW-0597">Phosphoprotein</keyword>